<protein>
    <recommendedName>
        <fullName evidence="1">DUF4333 domain-containing protein</fullName>
    </recommendedName>
</protein>
<gene>
    <name evidence="2" type="ORF">MSTE_00753</name>
</gene>
<keyword evidence="3" id="KW-1185">Reference proteome</keyword>
<organism evidence="2 3">
    <name type="scientific">[Mycobacterium] stephanolepidis</name>
    <dbReference type="NCBI Taxonomy" id="1520670"/>
    <lineage>
        <taxon>Bacteria</taxon>
        <taxon>Bacillati</taxon>
        <taxon>Actinomycetota</taxon>
        <taxon>Actinomycetes</taxon>
        <taxon>Mycobacteriales</taxon>
        <taxon>Mycobacteriaceae</taxon>
        <taxon>Mycobacteroides</taxon>
    </lineage>
</organism>
<sequence length="79" mass="8285">MAEIPKSQLESDLKQAIKAKTGTSMRTVECKGPLKGQIGFKQYCVATAETDGSSAGVEVTATSVKGDGIDYDIEFVPAS</sequence>
<evidence type="ECO:0000313" key="3">
    <source>
        <dbReference type="Proteomes" id="UP000217954"/>
    </source>
</evidence>
<feature type="domain" description="DUF4333" evidence="1">
    <location>
        <begin position="3"/>
        <end position="66"/>
    </location>
</feature>
<dbReference type="InterPro" id="IPR025637">
    <property type="entry name" value="DUF4333"/>
</dbReference>
<dbReference type="RefSeq" id="WP_157997623.1">
    <property type="nucleotide sequence ID" value="NZ_AP018165.1"/>
</dbReference>
<dbReference type="KEGG" id="mste:MSTE_00753"/>
<reference evidence="2 3" key="2">
    <citation type="journal article" date="2017" name="Int. J. Syst. Evol. Microbiol.">
        <title>Mycobacterium stephanolepidis sp. nov., a rapidly growing species related to Mycobacterium chelonae, isolated from marine teleost fish, Stephanolepis cirrhifer.</title>
        <authorList>
            <person name="Fukano H."/>
            <person name="Wada S."/>
            <person name="Kurata O."/>
            <person name="Katayama K."/>
            <person name="Fujiwara N."/>
            <person name="Hoshino Y."/>
        </authorList>
    </citation>
    <scope>NUCLEOTIDE SEQUENCE [LARGE SCALE GENOMIC DNA]</scope>
    <source>
        <strain evidence="2 3">NJB0901</strain>
    </source>
</reference>
<dbReference type="EMBL" id="AP018165">
    <property type="protein sequence ID" value="BAX96088.1"/>
    <property type="molecule type" value="Genomic_DNA"/>
</dbReference>
<dbReference type="Proteomes" id="UP000217954">
    <property type="component" value="Chromosome"/>
</dbReference>
<reference evidence="3" key="1">
    <citation type="journal article" date="2017" name="Genome Announc.">
        <title>Complete Genome Sequence of Mycobacterium stephanolepidis.</title>
        <authorList>
            <person name="Fukano H."/>
            <person name="Yoshida M."/>
            <person name="Katayama Y."/>
            <person name="Omatsu T."/>
            <person name="Mizutani T."/>
            <person name="Kurata O."/>
            <person name="Wada S."/>
            <person name="Hoshino Y."/>
        </authorList>
    </citation>
    <scope>NUCLEOTIDE SEQUENCE [LARGE SCALE GENOMIC DNA]</scope>
    <source>
        <strain evidence="3">NJB0901</strain>
    </source>
</reference>
<evidence type="ECO:0000259" key="1">
    <source>
        <dbReference type="Pfam" id="PF14230"/>
    </source>
</evidence>
<proteinExistence type="predicted"/>
<name>A0A1Z4ESZ7_9MYCO</name>
<accession>A0A1Z4ESZ7</accession>
<dbReference type="Pfam" id="PF14230">
    <property type="entry name" value="DUF4333"/>
    <property type="match status" value="1"/>
</dbReference>
<evidence type="ECO:0000313" key="2">
    <source>
        <dbReference type="EMBL" id="BAX96088.1"/>
    </source>
</evidence>
<dbReference type="AlphaFoldDB" id="A0A1Z4ESZ7"/>